<feature type="region of interest" description="Disordered" evidence="1">
    <location>
        <begin position="369"/>
        <end position="389"/>
    </location>
</feature>
<sequence length="389" mass="43922">MEKPAVPLPEEWGRMAYRRFLEREQLPLLSGLAVGDLKRVEVKPWPRMDARGAYIQLTGAEDTDGAYVLEIPSGSSTAAEQHVFEEVFFVIGGRGSTQIWNREGARRSFEWQTGSLFAIPLNTFHRLHNGSGQEPARLLAVTTAPLLMNMLRNEEFLFNCPFDFTDRFNGEDDYFNKPGTLYARPDSSQKIWETNFVADLYHLHLHDWAERGGGGKHVKFELADNVLVAHVSEFKVGTYKKAHRHGPGAHVVILEGQGYSLMWTDQHKTFDEVPWKPGTMFVPPGTWWHQHFNTGPTPARYLAIRWGSTKWKVTRYFDHQGIDKSTKEGGNQIEYADQDPRVHRLFAERCKANGVQVRMDEFAPAVIARSGAKKTAPSPTPASASSSPA</sequence>
<dbReference type="InterPro" id="IPR011051">
    <property type="entry name" value="RmlC_Cupin_sf"/>
</dbReference>
<dbReference type="PANTHER" id="PTHR41517">
    <property type="entry name" value="1,2-DIOXYGENASE PROTEIN-RELATED"/>
    <property type="match status" value="1"/>
</dbReference>
<dbReference type="InterPro" id="IPR047183">
    <property type="entry name" value="GDO-like"/>
</dbReference>
<protein>
    <submittedName>
        <fullName evidence="2">Cupin domain-containing protein</fullName>
    </submittedName>
</protein>
<dbReference type="AlphaFoldDB" id="A0A537IJ82"/>
<evidence type="ECO:0000313" key="2">
    <source>
        <dbReference type="EMBL" id="TMI71340.1"/>
    </source>
</evidence>
<dbReference type="SUPFAM" id="SSF51182">
    <property type="entry name" value="RmlC-like cupins"/>
    <property type="match status" value="1"/>
</dbReference>
<dbReference type="PANTHER" id="PTHR41517:SF1">
    <property type="entry name" value="CUPIN"/>
    <property type="match status" value="1"/>
</dbReference>
<evidence type="ECO:0000256" key="1">
    <source>
        <dbReference type="SAM" id="MobiDB-lite"/>
    </source>
</evidence>
<gene>
    <name evidence="2" type="ORF">E6H05_12650</name>
</gene>
<dbReference type="EMBL" id="VBAP01000115">
    <property type="protein sequence ID" value="TMI71340.1"/>
    <property type="molecule type" value="Genomic_DNA"/>
</dbReference>
<feature type="compositionally biased region" description="Low complexity" evidence="1">
    <location>
        <begin position="373"/>
        <end position="389"/>
    </location>
</feature>
<reference evidence="2 3" key="1">
    <citation type="journal article" date="2019" name="Nat. Microbiol.">
        <title>Mediterranean grassland soil C-N compound turnover is dependent on rainfall and depth, and is mediated by genomically divergent microorganisms.</title>
        <authorList>
            <person name="Diamond S."/>
            <person name="Andeer P.F."/>
            <person name="Li Z."/>
            <person name="Crits-Christoph A."/>
            <person name="Burstein D."/>
            <person name="Anantharaman K."/>
            <person name="Lane K.R."/>
            <person name="Thomas B.C."/>
            <person name="Pan C."/>
            <person name="Northen T.R."/>
            <person name="Banfield J.F."/>
        </authorList>
    </citation>
    <scope>NUCLEOTIDE SEQUENCE [LARGE SCALE GENOMIC DNA]</scope>
    <source>
        <strain evidence="2">NP_8</strain>
    </source>
</reference>
<dbReference type="Proteomes" id="UP000318834">
    <property type="component" value="Unassembled WGS sequence"/>
</dbReference>
<dbReference type="Gene3D" id="2.60.120.10">
    <property type="entry name" value="Jelly Rolls"/>
    <property type="match status" value="2"/>
</dbReference>
<organism evidence="2 3">
    <name type="scientific">Candidatus Segetimicrobium genomatis</name>
    <dbReference type="NCBI Taxonomy" id="2569760"/>
    <lineage>
        <taxon>Bacteria</taxon>
        <taxon>Bacillati</taxon>
        <taxon>Candidatus Sysuimicrobiota</taxon>
        <taxon>Candidatus Sysuimicrobiia</taxon>
        <taxon>Candidatus Sysuimicrobiales</taxon>
        <taxon>Candidatus Segetimicrobiaceae</taxon>
        <taxon>Candidatus Segetimicrobium</taxon>
    </lineage>
</organism>
<comment type="caution">
    <text evidence="2">The sequence shown here is derived from an EMBL/GenBank/DDBJ whole genome shotgun (WGS) entry which is preliminary data.</text>
</comment>
<proteinExistence type="predicted"/>
<dbReference type="InterPro" id="IPR014710">
    <property type="entry name" value="RmlC-like_jellyroll"/>
</dbReference>
<name>A0A537IJ82_9BACT</name>
<dbReference type="GO" id="GO:0051213">
    <property type="term" value="F:dioxygenase activity"/>
    <property type="evidence" value="ECO:0007669"/>
    <property type="project" value="InterPro"/>
</dbReference>
<evidence type="ECO:0000313" key="3">
    <source>
        <dbReference type="Proteomes" id="UP000318834"/>
    </source>
</evidence>
<accession>A0A537IJ82</accession>